<dbReference type="EMBL" id="CP063169">
    <property type="protein sequence ID" value="QOR72565.1"/>
    <property type="molecule type" value="Genomic_DNA"/>
</dbReference>
<feature type="domain" description="HTH marR-type" evidence="4">
    <location>
        <begin position="1"/>
        <end position="119"/>
    </location>
</feature>
<dbReference type="PANTHER" id="PTHR33164">
    <property type="entry name" value="TRANSCRIPTIONAL REGULATOR, MARR FAMILY"/>
    <property type="match status" value="1"/>
</dbReference>
<dbReference type="Proteomes" id="UP000593758">
    <property type="component" value="Chromosome"/>
</dbReference>
<dbReference type="InterPro" id="IPR036390">
    <property type="entry name" value="WH_DNA-bd_sf"/>
</dbReference>
<keyword evidence="3" id="KW-0804">Transcription</keyword>
<organism evidence="5 6">
    <name type="scientific">Ruania alkalisoli</name>
    <dbReference type="NCBI Taxonomy" id="2779775"/>
    <lineage>
        <taxon>Bacteria</taxon>
        <taxon>Bacillati</taxon>
        <taxon>Actinomycetota</taxon>
        <taxon>Actinomycetes</taxon>
        <taxon>Micrococcales</taxon>
        <taxon>Ruaniaceae</taxon>
        <taxon>Ruania</taxon>
    </lineage>
</organism>
<dbReference type="AlphaFoldDB" id="A0A7M1SYF1"/>
<accession>A0A7M1SYF1</accession>
<dbReference type="Pfam" id="PF01047">
    <property type="entry name" value="MarR"/>
    <property type="match status" value="1"/>
</dbReference>
<dbReference type="InterPro" id="IPR023187">
    <property type="entry name" value="Tscrpt_reg_MarR-type_CS"/>
</dbReference>
<evidence type="ECO:0000256" key="1">
    <source>
        <dbReference type="ARBA" id="ARBA00023015"/>
    </source>
</evidence>
<dbReference type="PRINTS" id="PR00598">
    <property type="entry name" value="HTHMARR"/>
</dbReference>
<evidence type="ECO:0000256" key="3">
    <source>
        <dbReference type="ARBA" id="ARBA00023163"/>
    </source>
</evidence>
<protein>
    <submittedName>
        <fullName evidence="5">Winged helix DNA-binding protein</fullName>
    </submittedName>
</protein>
<keyword evidence="1" id="KW-0805">Transcription regulation</keyword>
<evidence type="ECO:0000313" key="5">
    <source>
        <dbReference type="EMBL" id="QOR72565.1"/>
    </source>
</evidence>
<keyword evidence="2 5" id="KW-0238">DNA-binding</keyword>
<dbReference type="SUPFAM" id="SSF46785">
    <property type="entry name" value="Winged helix' DNA-binding domain"/>
    <property type="match status" value="1"/>
</dbReference>
<dbReference type="InterPro" id="IPR036388">
    <property type="entry name" value="WH-like_DNA-bd_sf"/>
</dbReference>
<dbReference type="Gene3D" id="1.10.10.10">
    <property type="entry name" value="Winged helix-like DNA-binding domain superfamily/Winged helix DNA-binding domain"/>
    <property type="match status" value="1"/>
</dbReference>
<evidence type="ECO:0000313" key="6">
    <source>
        <dbReference type="Proteomes" id="UP000593758"/>
    </source>
</evidence>
<proteinExistence type="predicted"/>
<evidence type="ECO:0000259" key="4">
    <source>
        <dbReference type="PROSITE" id="PS50995"/>
    </source>
</evidence>
<dbReference type="InterPro" id="IPR039422">
    <property type="entry name" value="MarR/SlyA-like"/>
</dbReference>
<reference evidence="5 6" key="1">
    <citation type="submission" date="2020-10" db="EMBL/GenBank/DDBJ databases">
        <title>Haloactinobacterium sp. RN3S43, a bacterium isolated from saline soil.</title>
        <authorList>
            <person name="Sun J.-Q."/>
        </authorList>
    </citation>
    <scope>NUCLEOTIDE SEQUENCE [LARGE SCALE GENOMIC DNA]</scope>
    <source>
        <strain evidence="5 6">RN3S43</strain>
    </source>
</reference>
<keyword evidence="6" id="KW-1185">Reference proteome</keyword>
<dbReference type="GO" id="GO:0006950">
    <property type="term" value="P:response to stress"/>
    <property type="evidence" value="ECO:0007669"/>
    <property type="project" value="TreeGrafter"/>
</dbReference>
<dbReference type="PANTHER" id="PTHR33164:SF43">
    <property type="entry name" value="HTH-TYPE TRANSCRIPTIONAL REPRESSOR YETL"/>
    <property type="match status" value="1"/>
</dbReference>
<gene>
    <name evidence="5" type="ORF">IM660_03755</name>
</gene>
<dbReference type="GO" id="GO:0003677">
    <property type="term" value="F:DNA binding"/>
    <property type="evidence" value="ECO:0007669"/>
    <property type="project" value="UniProtKB-KW"/>
</dbReference>
<dbReference type="KEGG" id="halt:IM660_03755"/>
<dbReference type="PROSITE" id="PS01117">
    <property type="entry name" value="HTH_MARR_1"/>
    <property type="match status" value="1"/>
</dbReference>
<name>A0A7M1SYF1_9MICO</name>
<dbReference type="GO" id="GO:0003700">
    <property type="term" value="F:DNA-binding transcription factor activity"/>
    <property type="evidence" value="ECO:0007669"/>
    <property type="project" value="InterPro"/>
</dbReference>
<dbReference type="PROSITE" id="PS50995">
    <property type="entry name" value="HTH_MARR_2"/>
    <property type="match status" value="1"/>
</dbReference>
<sequence>MRRAWAHSLEEWGLSPHHAMALRQAMADDGGRVSDLAGRLRIAPRSATEVVDSLEERGLVERVRSAEDRRAVHVQVTAAGRDLVAHIERSRDEAQRAMFERLSTSEQEELRRMLRALIEPEI</sequence>
<evidence type="ECO:0000256" key="2">
    <source>
        <dbReference type="ARBA" id="ARBA00023125"/>
    </source>
</evidence>
<dbReference type="InterPro" id="IPR000835">
    <property type="entry name" value="HTH_MarR-typ"/>
</dbReference>
<dbReference type="SMART" id="SM00347">
    <property type="entry name" value="HTH_MARR"/>
    <property type="match status" value="1"/>
</dbReference>